<name>A0A7W6RSA9_9HYPH</name>
<reference evidence="1 2" key="1">
    <citation type="submission" date="2020-08" db="EMBL/GenBank/DDBJ databases">
        <title>Genomic Encyclopedia of Type Strains, Phase IV (KMG-V): Genome sequencing to study the core and pangenomes of soil and plant-associated prokaryotes.</title>
        <authorList>
            <person name="Whitman W."/>
        </authorList>
    </citation>
    <scope>NUCLEOTIDE SEQUENCE [LARGE SCALE GENOMIC DNA]</scope>
    <source>
        <strain evidence="1 2">SEMIA 402</strain>
    </source>
</reference>
<dbReference type="RefSeq" id="WP_183927659.1">
    <property type="nucleotide sequence ID" value="NZ_JACIGM010000011.1"/>
</dbReference>
<evidence type="ECO:0000313" key="1">
    <source>
        <dbReference type="EMBL" id="MBB4277023.1"/>
    </source>
</evidence>
<dbReference type="EMBL" id="JACIGM010000011">
    <property type="protein sequence ID" value="MBB4277023.1"/>
    <property type="molecule type" value="Genomic_DNA"/>
</dbReference>
<gene>
    <name evidence="1" type="ORF">GGE12_004821</name>
</gene>
<comment type="caution">
    <text evidence="1">The sequence shown here is derived from an EMBL/GenBank/DDBJ whole genome shotgun (WGS) entry which is preliminary data.</text>
</comment>
<sequence length="240" mass="26465">MARLISRPNGLAVRTATPLSGPRAVGGGGNTSIGNFMQTLASPFGAWRWQFTFPVSKNAAFRRYRGWVTALHGGANATRFPFFDPDMMSDAEAGLIATSAQRRLGMTWSNSMPWSNGQNWALSVPKVAVAEAAAKDASRIKLQVVFWGGKLQVGDYIGFFPLHFGLYMVTQEFGEGEYRIWPPLRKAIDTTGFATLSPVLAMRLESEESATADRGVAYAEEKTVVLVEVFDYDVRDYFDE</sequence>
<dbReference type="Proteomes" id="UP000533641">
    <property type="component" value="Unassembled WGS sequence"/>
</dbReference>
<dbReference type="AlphaFoldDB" id="A0A7W6RSA9"/>
<evidence type="ECO:0000313" key="2">
    <source>
        <dbReference type="Proteomes" id="UP000533641"/>
    </source>
</evidence>
<proteinExistence type="predicted"/>
<protein>
    <submittedName>
        <fullName evidence="1">Uncharacterized protein</fullName>
    </submittedName>
</protein>
<organism evidence="1 2">
    <name type="scientific">Rhizobium mongolense</name>
    <dbReference type="NCBI Taxonomy" id="57676"/>
    <lineage>
        <taxon>Bacteria</taxon>
        <taxon>Pseudomonadati</taxon>
        <taxon>Pseudomonadota</taxon>
        <taxon>Alphaproteobacteria</taxon>
        <taxon>Hyphomicrobiales</taxon>
        <taxon>Rhizobiaceae</taxon>
        <taxon>Rhizobium/Agrobacterium group</taxon>
        <taxon>Rhizobium</taxon>
    </lineage>
</organism>
<accession>A0A7W6RSA9</accession>